<evidence type="ECO:0000256" key="3">
    <source>
        <dbReference type="ARBA" id="ARBA00022729"/>
    </source>
</evidence>
<dbReference type="GO" id="GO:0009279">
    <property type="term" value="C:cell outer membrane"/>
    <property type="evidence" value="ECO:0007669"/>
    <property type="project" value="UniProtKB-SubCell"/>
</dbReference>
<dbReference type="EMBL" id="BBWV01000003">
    <property type="protein sequence ID" value="GAO44048.1"/>
    <property type="molecule type" value="Genomic_DNA"/>
</dbReference>
<sequence length="531" mass="59788">MKRLQYFSLVLVLALLGTGCSKDWVDTKPNGAPSLAYLWDGESNVEKGIASLYISMRFESTWGRNLFWMQNASDDLIVGRSKADGENIKNFICSGREGYMTGPWNDLYTSLANANAAIDGVQKATNVSEDFRKRALGEAYFMRGFIHFWIAYLWGHEQQGVPYDGIENSEYGKRIAPQLPSVKDNYAIIASDMQKAAELLPLFETYGPADQGRAHKAAALGYLVKTYAYWAQYDNSKWAQIPAIADQIKNECHRALITGKPTAKDNYKAVFSIDNNWSSEYIWSVTSGTQGGSEFMGVVLENKGWGVYNGWGYFQPTEELYEAYENGDPRREVTILKFGDDFTFFGEQRKYFSTNSLSGFQINKYMEPYSYGSDGVASSNTKINQSGDYPTTMLNLPLMRYAEVLLFKAEALLQQGQAAAAAEPLNEVRGRVGLAPITTPTLADLKRERRCELACEWTDRLQDLKRWGDYAVINAPLHGRIHDNKTDPASNYTIQTVWPARNFDPAKHMAWPINPDEISKSNGVYKQTPGW</sequence>
<dbReference type="Gene3D" id="1.25.40.390">
    <property type="match status" value="1"/>
</dbReference>
<dbReference type="Pfam" id="PF07980">
    <property type="entry name" value="SusD_RagB"/>
    <property type="match status" value="1"/>
</dbReference>
<keyword evidence="9" id="KW-1185">Reference proteome</keyword>
<evidence type="ECO:0000256" key="1">
    <source>
        <dbReference type="ARBA" id="ARBA00004442"/>
    </source>
</evidence>
<dbReference type="SUPFAM" id="SSF48452">
    <property type="entry name" value="TPR-like"/>
    <property type="match status" value="1"/>
</dbReference>
<dbReference type="InterPro" id="IPR012944">
    <property type="entry name" value="SusD_RagB_dom"/>
</dbReference>
<evidence type="ECO:0000256" key="2">
    <source>
        <dbReference type="ARBA" id="ARBA00006275"/>
    </source>
</evidence>
<evidence type="ECO:0000256" key="5">
    <source>
        <dbReference type="ARBA" id="ARBA00023237"/>
    </source>
</evidence>
<accession>A0A0E9N2M2</accession>
<name>A0A0E9N2M2_9BACT</name>
<evidence type="ECO:0000313" key="8">
    <source>
        <dbReference type="EMBL" id="GAO44048.1"/>
    </source>
</evidence>
<dbReference type="OrthoDB" id="618454at2"/>
<dbReference type="InterPro" id="IPR011990">
    <property type="entry name" value="TPR-like_helical_dom_sf"/>
</dbReference>
<protein>
    <submittedName>
        <fullName evidence="8">Uncharacterized protein</fullName>
    </submittedName>
</protein>
<dbReference type="Proteomes" id="UP000033121">
    <property type="component" value="Unassembled WGS sequence"/>
</dbReference>
<evidence type="ECO:0000259" key="6">
    <source>
        <dbReference type="Pfam" id="PF07980"/>
    </source>
</evidence>
<dbReference type="RefSeq" id="WP_046370026.1">
    <property type="nucleotide sequence ID" value="NZ_BBWV01000003.1"/>
</dbReference>
<dbReference type="PROSITE" id="PS51257">
    <property type="entry name" value="PROKAR_LIPOPROTEIN"/>
    <property type="match status" value="1"/>
</dbReference>
<dbReference type="Pfam" id="PF14322">
    <property type="entry name" value="SusD-like_3"/>
    <property type="match status" value="1"/>
</dbReference>
<comment type="subcellular location">
    <subcellularLocation>
        <location evidence="1">Cell outer membrane</location>
    </subcellularLocation>
</comment>
<dbReference type="InterPro" id="IPR033985">
    <property type="entry name" value="SusD-like_N"/>
</dbReference>
<evidence type="ECO:0000313" key="9">
    <source>
        <dbReference type="Proteomes" id="UP000033121"/>
    </source>
</evidence>
<evidence type="ECO:0000259" key="7">
    <source>
        <dbReference type="Pfam" id="PF14322"/>
    </source>
</evidence>
<keyword evidence="3" id="KW-0732">Signal</keyword>
<reference evidence="8 9" key="1">
    <citation type="submission" date="2015-04" db="EMBL/GenBank/DDBJ databases">
        <title>Whole genome shotgun sequence of Flavihumibacter petaseus NBRC 106054.</title>
        <authorList>
            <person name="Miyazawa S."/>
            <person name="Hosoyama A."/>
            <person name="Hashimoto M."/>
            <person name="Noguchi M."/>
            <person name="Tsuchikane K."/>
            <person name="Ohji S."/>
            <person name="Yamazoe A."/>
            <person name="Ichikawa N."/>
            <person name="Kimura A."/>
            <person name="Fujita N."/>
        </authorList>
    </citation>
    <scope>NUCLEOTIDE SEQUENCE [LARGE SCALE GENOMIC DNA]</scope>
    <source>
        <strain evidence="8 9">NBRC 106054</strain>
    </source>
</reference>
<dbReference type="STRING" id="1220578.FPE01S_03_00880"/>
<feature type="domain" description="RagB/SusD" evidence="6">
    <location>
        <begin position="280"/>
        <end position="531"/>
    </location>
</feature>
<feature type="domain" description="SusD-like N-terminal" evidence="7">
    <location>
        <begin position="80"/>
        <end position="227"/>
    </location>
</feature>
<evidence type="ECO:0000256" key="4">
    <source>
        <dbReference type="ARBA" id="ARBA00023136"/>
    </source>
</evidence>
<gene>
    <name evidence="8" type="ORF">FPE01S_03_00880</name>
</gene>
<organism evidence="8 9">
    <name type="scientific">Flavihumibacter petaseus NBRC 106054</name>
    <dbReference type="NCBI Taxonomy" id="1220578"/>
    <lineage>
        <taxon>Bacteria</taxon>
        <taxon>Pseudomonadati</taxon>
        <taxon>Bacteroidota</taxon>
        <taxon>Chitinophagia</taxon>
        <taxon>Chitinophagales</taxon>
        <taxon>Chitinophagaceae</taxon>
        <taxon>Flavihumibacter</taxon>
    </lineage>
</organism>
<keyword evidence="4" id="KW-0472">Membrane</keyword>
<dbReference type="AlphaFoldDB" id="A0A0E9N2M2"/>
<comment type="similarity">
    <text evidence="2">Belongs to the SusD family.</text>
</comment>
<comment type="caution">
    <text evidence="8">The sequence shown here is derived from an EMBL/GenBank/DDBJ whole genome shotgun (WGS) entry which is preliminary data.</text>
</comment>
<proteinExistence type="inferred from homology"/>
<keyword evidence="5" id="KW-0998">Cell outer membrane</keyword>